<proteinExistence type="predicted"/>
<dbReference type="AlphaFoldDB" id="A0A9J5X7T3"/>
<sequence>MERVIETADCKSLRLFLWNEKLARNQISQSEGLCLFIIKKYIHDVSPFVSRFSSLTATAKADLRYPPDVPLYCRFENDDKEEEGVVTVRNVSAADDWNDPFCKYTEDVLEYLDMLRE</sequence>
<gene>
    <name evidence="1" type="ORF">H5410_044348</name>
</gene>
<dbReference type="Proteomes" id="UP000824120">
    <property type="component" value="Chromosome 9"/>
</dbReference>
<evidence type="ECO:0000313" key="2">
    <source>
        <dbReference type="Proteomes" id="UP000824120"/>
    </source>
</evidence>
<evidence type="ECO:0000313" key="1">
    <source>
        <dbReference type="EMBL" id="KAG5583914.1"/>
    </source>
</evidence>
<name>A0A9J5X7T3_SOLCO</name>
<dbReference type="EMBL" id="JACXVP010000009">
    <property type="protein sequence ID" value="KAG5583914.1"/>
    <property type="molecule type" value="Genomic_DNA"/>
</dbReference>
<comment type="caution">
    <text evidence="1">The sequence shown here is derived from an EMBL/GenBank/DDBJ whole genome shotgun (WGS) entry which is preliminary data.</text>
</comment>
<keyword evidence="2" id="KW-1185">Reference proteome</keyword>
<protein>
    <submittedName>
        <fullName evidence="1">Uncharacterized protein</fullName>
    </submittedName>
</protein>
<organism evidence="1 2">
    <name type="scientific">Solanum commersonii</name>
    <name type="common">Commerson's wild potato</name>
    <name type="synonym">Commerson's nightshade</name>
    <dbReference type="NCBI Taxonomy" id="4109"/>
    <lineage>
        <taxon>Eukaryota</taxon>
        <taxon>Viridiplantae</taxon>
        <taxon>Streptophyta</taxon>
        <taxon>Embryophyta</taxon>
        <taxon>Tracheophyta</taxon>
        <taxon>Spermatophyta</taxon>
        <taxon>Magnoliopsida</taxon>
        <taxon>eudicotyledons</taxon>
        <taxon>Gunneridae</taxon>
        <taxon>Pentapetalae</taxon>
        <taxon>asterids</taxon>
        <taxon>lamiids</taxon>
        <taxon>Solanales</taxon>
        <taxon>Solanaceae</taxon>
        <taxon>Solanoideae</taxon>
        <taxon>Solaneae</taxon>
        <taxon>Solanum</taxon>
    </lineage>
</organism>
<accession>A0A9J5X7T3</accession>
<reference evidence="1 2" key="1">
    <citation type="submission" date="2020-09" db="EMBL/GenBank/DDBJ databases">
        <title>De no assembly of potato wild relative species, Solanum commersonii.</title>
        <authorList>
            <person name="Cho K."/>
        </authorList>
    </citation>
    <scope>NUCLEOTIDE SEQUENCE [LARGE SCALE GENOMIC DNA]</scope>
    <source>
        <strain evidence="1">LZ3.2</strain>
        <tissue evidence="1">Leaf</tissue>
    </source>
</reference>